<protein>
    <submittedName>
        <fullName evidence="5">Purine nucleotide synthesis repressor</fullName>
    </submittedName>
</protein>
<organism evidence="5 6">
    <name type="scientific">Sarcina ventriculi</name>
    <name type="common">Clostridium ventriculi</name>
    <dbReference type="NCBI Taxonomy" id="1267"/>
    <lineage>
        <taxon>Bacteria</taxon>
        <taxon>Bacillati</taxon>
        <taxon>Bacillota</taxon>
        <taxon>Clostridia</taxon>
        <taxon>Eubacteriales</taxon>
        <taxon>Clostridiaceae</taxon>
        <taxon>Sarcina</taxon>
    </lineage>
</organism>
<dbReference type="PANTHER" id="PTHR30146">
    <property type="entry name" value="LACI-RELATED TRANSCRIPTIONAL REPRESSOR"/>
    <property type="match status" value="1"/>
</dbReference>
<reference evidence="5 6" key="1">
    <citation type="submission" date="2015-09" db="EMBL/GenBank/DDBJ databases">
        <authorList>
            <consortium name="Pathogen Informatics"/>
        </authorList>
    </citation>
    <scope>NUCLEOTIDE SEQUENCE [LARGE SCALE GENOMIC DNA]</scope>
    <source>
        <strain evidence="5 6">2789STDY5834858</strain>
    </source>
</reference>
<dbReference type="Gene3D" id="1.10.260.40">
    <property type="entry name" value="lambda repressor-like DNA-binding domains"/>
    <property type="match status" value="1"/>
</dbReference>
<evidence type="ECO:0000313" key="5">
    <source>
        <dbReference type="EMBL" id="CUN78657.1"/>
    </source>
</evidence>
<accession>A0ABM9UPG4</accession>
<dbReference type="PANTHER" id="PTHR30146:SF149">
    <property type="entry name" value="HTH-TYPE TRANSCRIPTIONAL REGULATOR EBGR"/>
    <property type="match status" value="1"/>
</dbReference>
<dbReference type="Gene3D" id="3.40.50.2300">
    <property type="match status" value="2"/>
</dbReference>
<evidence type="ECO:0000256" key="2">
    <source>
        <dbReference type="ARBA" id="ARBA00023125"/>
    </source>
</evidence>
<name>A0ABM9UPG4_SARVE</name>
<dbReference type="EMBL" id="CYZR01000003">
    <property type="protein sequence ID" value="CUN78657.1"/>
    <property type="molecule type" value="Genomic_DNA"/>
</dbReference>
<proteinExistence type="predicted"/>
<dbReference type="SUPFAM" id="SSF47413">
    <property type="entry name" value="lambda repressor-like DNA-binding domains"/>
    <property type="match status" value="1"/>
</dbReference>
<dbReference type="SMART" id="SM00354">
    <property type="entry name" value="HTH_LACI"/>
    <property type="match status" value="1"/>
</dbReference>
<dbReference type="PROSITE" id="PS00356">
    <property type="entry name" value="HTH_LACI_1"/>
    <property type="match status" value="1"/>
</dbReference>
<dbReference type="CDD" id="cd01544">
    <property type="entry name" value="PBP1_GalR"/>
    <property type="match status" value="1"/>
</dbReference>
<dbReference type="Pfam" id="PF13377">
    <property type="entry name" value="Peripla_BP_3"/>
    <property type="match status" value="1"/>
</dbReference>
<keyword evidence="1" id="KW-0805">Transcription regulation</keyword>
<dbReference type="Proteomes" id="UP000095488">
    <property type="component" value="Unassembled WGS sequence"/>
</dbReference>
<gene>
    <name evidence="5" type="primary">purR_2</name>
    <name evidence="5" type="ORF">ERS852473_01093</name>
</gene>
<dbReference type="PROSITE" id="PS50932">
    <property type="entry name" value="HTH_LACI_2"/>
    <property type="match status" value="1"/>
</dbReference>
<keyword evidence="3" id="KW-0804">Transcription</keyword>
<dbReference type="InterPro" id="IPR046335">
    <property type="entry name" value="LacI/GalR-like_sensor"/>
</dbReference>
<evidence type="ECO:0000256" key="1">
    <source>
        <dbReference type="ARBA" id="ARBA00023015"/>
    </source>
</evidence>
<sequence length="335" mass="38503">MATIKDIASIVGVSIATVSRVLNLDETLNVSDETRKRVLEVAEELNYITIKERKNKGKTYNVGIVYWYTDIQEINDPYFLSIRMAVERKCSEEEVNFRNIDFQRVLNGNFNDYNNLDGIIAIGIFDNTDIEKMKKISKNLVFVDSSPNEKIYDSIVVDFKNAVKESMEYLYSLGHRDIGYIGGLCYSRNEKSIFTNYREKTYKEFMESIGCYKKEWILTGRFLPEDGYNLMKKALNNKERPTAFFVASDPMAIGAYKAVFEAGLKIPDDISIIGFDDIYTAQFLAPSLTTVRVYKDTMGEVAVETLLDRIKQKRDLGRKIVLPTKLIKRESCKKL</sequence>
<dbReference type="SUPFAM" id="SSF53822">
    <property type="entry name" value="Periplasmic binding protein-like I"/>
    <property type="match status" value="1"/>
</dbReference>
<dbReference type="CDD" id="cd01392">
    <property type="entry name" value="HTH_LacI"/>
    <property type="match status" value="1"/>
</dbReference>
<dbReference type="Pfam" id="PF00356">
    <property type="entry name" value="LacI"/>
    <property type="match status" value="1"/>
</dbReference>
<keyword evidence="6" id="KW-1185">Reference proteome</keyword>
<comment type="caution">
    <text evidence="5">The sequence shown here is derived from an EMBL/GenBank/DDBJ whole genome shotgun (WGS) entry which is preliminary data.</text>
</comment>
<keyword evidence="2" id="KW-0238">DNA-binding</keyword>
<dbReference type="RefSeq" id="WP_055258422.1">
    <property type="nucleotide sequence ID" value="NZ_BCMV01000060.1"/>
</dbReference>
<dbReference type="InterPro" id="IPR000843">
    <property type="entry name" value="HTH_LacI"/>
</dbReference>
<evidence type="ECO:0000256" key="3">
    <source>
        <dbReference type="ARBA" id="ARBA00023163"/>
    </source>
</evidence>
<evidence type="ECO:0000313" key="6">
    <source>
        <dbReference type="Proteomes" id="UP000095488"/>
    </source>
</evidence>
<dbReference type="InterPro" id="IPR028082">
    <property type="entry name" value="Peripla_BP_I"/>
</dbReference>
<dbReference type="PRINTS" id="PR00036">
    <property type="entry name" value="HTHLACI"/>
</dbReference>
<feature type="domain" description="HTH lacI-type" evidence="4">
    <location>
        <begin position="2"/>
        <end position="58"/>
    </location>
</feature>
<dbReference type="InterPro" id="IPR010982">
    <property type="entry name" value="Lambda_DNA-bd_dom_sf"/>
</dbReference>
<evidence type="ECO:0000259" key="4">
    <source>
        <dbReference type="PROSITE" id="PS50932"/>
    </source>
</evidence>